<sequence length="315" mass="36335">MLFAKLSTNDIEIHINIAGLVIEFEPQVFPYKFSENPLYTSQNIPHLDAFQTLYESLPNYIKKNKEVFVRDSFDFFFMSTLYPMEYDETLVKGLSRVPFSVYNKRKASSLYSAVLGLVVQQKDAFGDYVIATGLIANLMDIEYEQTNEDLIPNSKKCNAIMQLNPNHCRNCLVWSEKSQQQLKKYIRSNTNRCFLLNYPRSLSPYNSRVRSMHPEDQCFCYGFDFDDMDPMYMISIPINKCGVSLKCSRIEKPGSHSIIPLDGTPCGSGYGVCWDKKCLSIKKNSNVDDCKESCPPKRQKTNHEDIGTMKEYKKY</sequence>
<comment type="caution">
    <text evidence="1">The sequence shown here is derived from an EMBL/GenBank/DDBJ whole genome shotgun (WGS) entry which is preliminary data.</text>
</comment>
<name>A0AA39G2E6_MICHY</name>
<protein>
    <submittedName>
        <fullName evidence="1">Uncharacterized protein</fullName>
    </submittedName>
</protein>
<reference evidence="1" key="2">
    <citation type="submission" date="2023-03" db="EMBL/GenBank/DDBJ databases">
        <authorList>
            <person name="Inwood S.N."/>
            <person name="Skelly J.G."/>
            <person name="Guhlin J."/>
            <person name="Harrop T.W.R."/>
            <person name="Goldson S.G."/>
            <person name="Dearden P.K."/>
        </authorList>
    </citation>
    <scope>NUCLEOTIDE SEQUENCE</scope>
    <source>
        <strain evidence="1">Lincoln</strain>
        <tissue evidence="1">Whole body</tissue>
    </source>
</reference>
<dbReference type="AlphaFoldDB" id="A0AA39G2E6"/>
<organism evidence="1 2">
    <name type="scientific">Microctonus hyperodae</name>
    <name type="common">Parasitoid wasp</name>
    <dbReference type="NCBI Taxonomy" id="165561"/>
    <lineage>
        <taxon>Eukaryota</taxon>
        <taxon>Metazoa</taxon>
        <taxon>Ecdysozoa</taxon>
        <taxon>Arthropoda</taxon>
        <taxon>Hexapoda</taxon>
        <taxon>Insecta</taxon>
        <taxon>Pterygota</taxon>
        <taxon>Neoptera</taxon>
        <taxon>Endopterygota</taxon>
        <taxon>Hymenoptera</taxon>
        <taxon>Apocrita</taxon>
        <taxon>Ichneumonoidea</taxon>
        <taxon>Braconidae</taxon>
        <taxon>Euphorinae</taxon>
        <taxon>Microctonus</taxon>
    </lineage>
</organism>
<gene>
    <name evidence="1" type="ORF">PV327_005783</name>
</gene>
<evidence type="ECO:0000313" key="1">
    <source>
        <dbReference type="EMBL" id="KAK0180108.1"/>
    </source>
</evidence>
<accession>A0AA39G2E6</accession>
<reference evidence="1" key="1">
    <citation type="journal article" date="2023" name="bioRxiv">
        <title>Scaffold-level genome assemblies of two parasitoid biocontrol wasps reveal the parthenogenesis mechanism and an associated novel virus.</title>
        <authorList>
            <person name="Inwood S."/>
            <person name="Skelly J."/>
            <person name="Guhlin J."/>
            <person name="Harrop T."/>
            <person name="Goldson S."/>
            <person name="Dearden P."/>
        </authorList>
    </citation>
    <scope>NUCLEOTIDE SEQUENCE</scope>
    <source>
        <strain evidence="1">Lincoln</strain>
        <tissue evidence="1">Whole body</tissue>
    </source>
</reference>
<proteinExistence type="predicted"/>
<dbReference type="EMBL" id="JAQQBR010000003">
    <property type="protein sequence ID" value="KAK0180108.1"/>
    <property type="molecule type" value="Genomic_DNA"/>
</dbReference>
<dbReference type="Proteomes" id="UP001168972">
    <property type="component" value="Unassembled WGS sequence"/>
</dbReference>
<keyword evidence="2" id="KW-1185">Reference proteome</keyword>
<evidence type="ECO:0000313" key="2">
    <source>
        <dbReference type="Proteomes" id="UP001168972"/>
    </source>
</evidence>